<dbReference type="Proteomes" id="UP000313395">
    <property type="component" value="Unassembled WGS sequence"/>
</dbReference>
<keyword evidence="1" id="KW-0472">Membrane</keyword>
<dbReference type="Pfam" id="PF11391">
    <property type="entry name" value="DUF2798"/>
    <property type="match status" value="1"/>
</dbReference>
<feature type="transmembrane region" description="Helical" evidence="1">
    <location>
        <begin position="48"/>
        <end position="67"/>
    </location>
</feature>
<sequence length="167" mass="19177">MEFYMKLPRNKKEFALFLEIISMISVNTIAPLITFFEMGFRMDVWMDVLKVIPLIWCSVIALVLITYKPAELMTGKLVKEGNSFNAHVIVNILCTVFLMSIFMTVVGTWIGSRHVRIEPIRTFFYKWPRNFAISFAIEALVAQPIARTVLFKLHQIKDAKGNSELAA</sequence>
<proteinExistence type="predicted"/>
<evidence type="ECO:0000313" key="2">
    <source>
        <dbReference type="EMBL" id="TNV68684.1"/>
    </source>
</evidence>
<name>A0A5C5E8X2_9LACT</name>
<gene>
    <name evidence="2" type="ORF">FHK04_10835</name>
</gene>
<evidence type="ECO:0000313" key="3">
    <source>
        <dbReference type="Proteomes" id="UP000313395"/>
    </source>
</evidence>
<evidence type="ECO:0008006" key="4">
    <source>
        <dbReference type="Google" id="ProtNLM"/>
    </source>
</evidence>
<feature type="transmembrane region" description="Helical" evidence="1">
    <location>
        <begin position="88"/>
        <end position="111"/>
    </location>
</feature>
<protein>
    <recommendedName>
        <fullName evidence="4">DUF2798 domain-containing protein</fullName>
    </recommendedName>
</protein>
<keyword evidence="3" id="KW-1185">Reference proteome</keyword>
<evidence type="ECO:0000256" key="1">
    <source>
        <dbReference type="SAM" id="Phobius"/>
    </source>
</evidence>
<keyword evidence="1" id="KW-1133">Transmembrane helix</keyword>
<dbReference type="EMBL" id="VENO01000003">
    <property type="protein sequence ID" value="TNV68684.1"/>
    <property type="molecule type" value="Genomic_DNA"/>
</dbReference>
<dbReference type="InterPro" id="IPR021529">
    <property type="entry name" value="DUF2798"/>
</dbReference>
<reference evidence="2 3" key="1">
    <citation type="submission" date="2019-06" db="EMBL/GenBank/DDBJ databases">
        <title>Description Trichococcus psychrophilus sp. nov., isolated from a cold spring, by genomic and phenotypic analyses.</title>
        <authorList>
            <person name="Zakharyuk A."/>
        </authorList>
    </citation>
    <scope>NUCLEOTIDE SEQUENCE [LARGE SCALE GENOMIC DNA]</scope>
    <source>
        <strain evidence="2 3">SKBG</strain>
    </source>
</reference>
<keyword evidence="1" id="KW-0812">Transmembrane</keyword>
<accession>A0A5C5E8X2</accession>
<organism evidence="2 3">
    <name type="scientific">Trichococcus shcherbakoviae subsp. psychrophilus</name>
    <dbReference type="NCBI Taxonomy" id="2585775"/>
    <lineage>
        <taxon>Bacteria</taxon>
        <taxon>Bacillati</taxon>
        <taxon>Bacillota</taxon>
        <taxon>Bacilli</taxon>
        <taxon>Lactobacillales</taxon>
        <taxon>Carnobacteriaceae</taxon>
        <taxon>Trichococcus</taxon>
    </lineage>
</organism>
<dbReference type="AlphaFoldDB" id="A0A5C5E8X2"/>
<feature type="transmembrane region" description="Helical" evidence="1">
    <location>
        <begin position="14"/>
        <end position="36"/>
    </location>
</feature>
<comment type="caution">
    <text evidence="2">The sequence shown here is derived from an EMBL/GenBank/DDBJ whole genome shotgun (WGS) entry which is preliminary data.</text>
</comment>